<dbReference type="EMBL" id="MCHY01000002">
    <property type="protein sequence ID" value="RKD26682.1"/>
    <property type="molecule type" value="Genomic_DNA"/>
</dbReference>
<keyword evidence="2" id="KW-0472">Membrane</keyword>
<evidence type="ECO:0000313" key="5">
    <source>
        <dbReference type="Proteomes" id="UP000284219"/>
    </source>
</evidence>
<feature type="domain" description="Phage tail tape measure protein" evidence="3">
    <location>
        <begin position="110"/>
        <end position="307"/>
    </location>
</feature>
<keyword evidence="1" id="KW-1188">Viral release from host cell</keyword>
<dbReference type="InterPro" id="IPR010090">
    <property type="entry name" value="Phage_tape_meas"/>
</dbReference>
<accession>A0A419SQD0</accession>
<reference evidence="4 5" key="1">
    <citation type="submission" date="2016-08" db="EMBL/GenBank/DDBJ databases">
        <title>Novel Firmicute Genomes.</title>
        <authorList>
            <person name="Poppleton D.I."/>
            <person name="Gribaldo S."/>
        </authorList>
    </citation>
    <scope>NUCLEOTIDE SEQUENCE [LARGE SCALE GENOMIC DNA]</scope>
    <source>
        <strain evidence="4 5">RAOx-1</strain>
    </source>
</reference>
<keyword evidence="5" id="KW-1185">Reference proteome</keyword>
<dbReference type="Pfam" id="PF10145">
    <property type="entry name" value="PhageMin_Tail"/>
    <property type="match status" value="1"/>
</dbReference>
<evidence type="ECO:0000256" key="2">
    <source>
        <dbReference type="SAM" id="Phobius"/>
    </source>
</evidence>
<dbReference type="PANTHER" id="PTHR37813">
    <property type="entry name" value="FELS-2 PROPHAGE PROTEIN"/>
    <property type="match status" value="1"/>
</dbReference>
<protein>
    <submittedName>
        <fullName evidence="4">Phage tail tape measure protein</fullName>
    </submittedName>
</protein>
<keyword evidence="2" id="KW-1133">Transmembrane helix</keyword>
<dbReference type="NCBIfam" id="TIGR01760">
    <property type="entry name" value="tape_meas_TP901"/>
    <property type="match status" value="1"/>
</dbReference>
<dbReference type="Proteomes" id="UP000284219">
    <property type="component" value="Unassembled WGS sequence"/>
</dbReference>
<evidence type="ECO:0000259" key="3">
    <source>
        <dbReference type="Pfam" id="PF10145"/>
    </source>
</evidence>
<dbReference type="RefSeq" id="WP_120187962.1">
    <property type="nucleotide sequence ID" value="NZ_MCHY01000002.1"/>
</dbReference>
<proteinExistence type="predicted"/>
<feature type="transmembrane region" description="Helical" evidence="2">
    <location>
        <begin position="502"/>
        <end position="520"/>
    </location>
</feature>
<keyword evidence="2" id="KW-0812">Transmembrane</keyword>
<gene>
    <name evidence="4" type="ORF">BEP19_15860</name>
</gene>
<dbReference type="PANTHER" id="PTHR37813:SF1">
    <property type="entry name" value="FELS-2 PROPHAGE PROTEIN"/>
    <property type="match status" value="1"/>
</dbReference>
<dbReference type="OrthoDB" id="90760at2"/>
<evidence type="ECO:0000256" key="1">
    <source>
        <dbReference type="ARBA" id="ARBA00022612"/>
    </source>
</evidence>
<sequence>MARGRVISAVLTLKDKDFATNAQKATSATKDLDRKVKHTGNSIKKFGKSATGNFKNIALGAAGLAAGFVAVRGVSDLFGSSLQAFGDFEQGMANVKAVSGVAGEEFQALSDKAREMGRATSKTASEAADGLQYLALAGWDTEQMLTGIEPVLRLSEAGALDLGRASDLATDSMAAMGIGVDGLDNYLDKVAQTARRSNTDIDEFMEGMVVAGGTFSRFNTPLEESNALMGILANRGTKGSEAGTAMNAIMTRLASTTGPAAKALGDIGVSAYDAEGNFRGLEVVLKETADKLGGMTDKQREHYQNMISGLDHGKSFDKLIKGLGDEYDSLKTEIQGADGALMDMANTQLDTFQGSMTLMGSAIDDVKITIGKGLAPVIRSLADNITDNMPAIQATVESAIGTATEKMKDMKKEWQDGTGVMGLVKTAVEGVTGAVGWIKDNSDLVISATAGIITALTGFKIVSGISSAISTFNILIAAMRAGTVAQTLAQLGLNTAMLANPLTWVAVGIGIVVAAGVALYKNWDTVREKAGELWDKTKEVFGGIYDWGVEKIQPVISFFQGLSDRFNDFKSTITSFQPPEWVMKIGGAIATGASKVRNFISGSHASGLDRVPYDGYIAELHKNEMVVPATQATNLRKQGVTINNVDRQAPVRQVTNVTNTSNTNNSGLADQLAQLIQVINNMPKGDVYVTIDGYNKSVTEIVNELVPLLKMRRANL</sequence>
<name>A0A419SQD0_9BACL</name>
<comment type="caution">
    <text evidence="4">The sequence shown here is derived from an EMBL/GenBank/DDBJ whole genome shotgun (WGS) entry which is preliminary data.</text>
</comment>
<dbReference type="AlphaFoldDB" id="A0A419SQD0"/>
<evidence type="ECO:0000313" key="4">
    <source>
        <dbReference type="EMBL" id="RKD26682.1"/>
    </source>
</evidence>
<organism evidence="4 5">
    <name type="scientific">Ammoniphilus oxalaticus</name>
    <dbReference type="NCBI Taxonomy" id="66863"/>
    <lineage>
        <taxon>Bacteria</taxon>
        <taxon>Bacillati</taxon>
        <taxon>Bacillota</taxon>
        <taxon>Bacilli</taxon>
        <taxon>Bacillales</taxon>
        <taxon>Paenibacillaceae</taxon>
        <taxon>Aneurinibacillus group</taxon>
        <taxon>Ammoniphilus</taxon>
    </lineage>
</organism>